<keyword evidence="3 6" id="KW-0134">Cell wall</keyword>
<dbReference type="EMBL" id="JASNQZ010000008">
    <property type="protein sequence ID" value="KAL0953432.1"/>
    <property type="molecule type" value="Genomic_DNA"/>
</dbReference>
<comment type="caution">
    <text evidence="8">The sequence shown here is derived from an EMBL/GenBank/DDBJ whole genome shotgun (WGS) entry which is preliminary data.</text>
</comment>
<evidence type="ECO:0000256" key="2">
    <source>
        <dbReference type="ARBA" id="ARBA00010446"/>
    </source>
</evidence>
<feature type="signal peptide" evidence="7">
    <location>
        <begin position="1"/>
        <end position="15"/>
    </location>
</feature>
<dbReference type="CDD" id="cd23507">
    <property type="entry name" value="hydrophobin_I"/>
    <property type="match status" value="1"/>
</dbReference>
<evidence type="ECO:0000256" key="7">
    <source>
        <dbReference type="SAM" id="SignalP"/>
    </source>
</evidence>
<comment type="similarity">
    <text evidence="2 6">Belongs to the fungal hydrophobin family.</text>
</comment>
<accession>A0ABR3JD87</accession>
<sequence>MFAIVFAALFAVAAAIPTPDACVANAAGTQQCCNTVASHNDPTVRTALTQSGILDLDLDNLIGDIGIGCAVGSGCEQTAVCCNQVTSNSTIFLGCNGINAL</sequence>
<organism evidence="8 9">
    <name type="scientific">Hohenbuehelia grisea</name>
    <dbReference type="NCBI Taxonomy" id="104357"/>
    <lineage>
        <taxon>Eukaryota</taxon>
        <taxon>Fungi</taxon>
        <taxon>Dikarya</taxon>
        <taxon>Basidiomycota</taxon>
        <taxon>Agaricomycotina</taxon>
        <taxon>Agaricomycetes</taxon>
        <taxon>Agaricomycetidae</taxon>
        <taxon>Agaricales</taxon>
        <taxon>Pleurotineae</taxon>
        <taxon>Pleurotaceae</taxon>
        <taxon>Hohenbuehelia</taxon>
    </lineage>
</organism>
<evidence type="ECO:0000313" key="8">
    <source>
        <dbReference type="EMBL" id="KAL0953432.1"/>
    </source>
</evidence>
<reference evidence="9" key="1">
    <citation type="submission" date="2024-06" db="EMBL/GenBank/DDBJ databases">
        <title>Multi-omics analyses provide insights into the biosynthesis of the anticancer antibiotic pleurotin in Hohenbuehelia grisea.</title>
        <authorList>
            <person name="Weaver J.A."/>
            <person name="Alberti F."/>
        </authorList>
    </citation>
    <scope>NUCLEOTIDE SEQUENCE [LARGE SCALE GENOMIC DNA]</scope>
    <source>
        <strain evidence="9">T-177</strain>
    </source>
</reference>
<proteinExistence type="inferred from homology"/>
<gene>
    <name evidence="8" type="ORF">HGRIS_004668</name>
</gene>
<protein>
    <recommendedName>
        <fullName evidence="6">Hydrophobin</fullName>
    </recommendedName>
</protein>
<evidence type="ECO:0000256" key="3">
    <source>
        <dbReference type="ARBA" id="ARBA00022512"/>
    </source>
</evidence>
<dbReference type="Proteomes" id="UP001556367">
    <property type="component" value="Unassembled WGS sequence"/>
</dbReference>
<keyword evidence="6 7" id="KW-0732">Signal</keyword>
<keyword evidence="5 6" id="KW-1015">Disulfide bond</keyword>
<feature type="chain" id="PRO_5047208026" description="Hydrophobin" evidence="7">
    <location>
        <begin position="16"/>
        <end position="101"/>
    </location>
</feature>
<evidence type="ECO:0000256" key="4">
    <source>
        <dbReference type="ARBA" id="ARBA00022525"/>
    </source>
</evidence>
<dbReference type="InterPro" id="IPR001338">
    <property type="entry name" value="Class_I_Hydrophobin"/>
</dbReference>
<dbReference type="SMART" id="SM00075">
    <property type="entry name" value="HYDRO"/>
    <property type="match status" value="1"/>
</dbReference>
<evidence type="ECO:0000256" key="6">
    <source>
        <dbReference type="RuleBase" id="RU365009"/>
    </source>
</evidence>
<keyword evidence="9" id="KW-1185">Reference proteome</keyword>
<keyword evidence="4 6" id="KW-0964">Secreted</keyword>
<evidence type="ECO:0000256" key="1">
    <source>
        <dbReference type="ARBA" id="ARBA00004191"/>
    </source>
</evidence>
<evidence type="ECO:0000313" key="9">
    <source>
        <dbReference type="Proteomes" id="UP001556367"/>
    </source>
</evidence>
<dbReference type="Pfam" id="PF01185">
    <property type="entry name" value="Hydrophobin"/>
    <property type="match status" value="1"/>
</dbReference>
<comment type="subcellular location">
    <subcellularLocation>
        <location evidence="1 6">Secreted</location>
        <location evidence="1 6">Cell wall</location>
    </subcellularLocation>
</comment>
<evidence type="ECO:0000256" key="5">
    <source>
        <dbReference type="ARBA" id="ARBA00023157"/>
    </source>
</evidence>
<name>A0ABR3JD87_9AGAR</name>